<dbReference type="EMBL" id="OX465081">
    <property type="protein sequence ID" value="CAI9288195.1"/>
    <property type="molecule type" value="Genomic_DNA"/>
</dbReference>
<evidence type="ECO:0000313" key="2">
    <source>
        <dbReference type="EMBL" id="CAI9288195.1"/>
    </source>
</evidence>
<proteinExistence type="predicted"/>
<evidence type="ECO:0000259" key="1">
    <source>
        <dbReference type="Pfam" id="PF22936"/>
    </source>
</evidence>
<sequence length="242" mass="27776">MEIANHVSTSISPAPHRHLHLPSTPLLSPTSPTDNNPGRAYYSSRGCTFFRWADLLLVCPGCKKGYCYAWEQEDGVLYKTAALRSSCPKSKFSRTFHTLFWICRKSWKSNHSDPFIITILQKNEDQQLIAEDMNPKFLQRFCLEMPIGYDAAASSFIHEEEDDESEIIFMVLRTQEWYADDIWYIDSGCNNHMTGHKELFTNMDTDLKKEVRTGDGKILGEQEIREITVNTKKGRKGLKGIV</sequence>
<dbReference type="Proteomes" id="UP001177003">
    <property type="component" value="Chromosome 5"/>
</dbReference>
<feature type="domain" description="Retrovirus-related Pol polyprotein from transposon TNT 1-94-like beta-barrel" evidence="1">
    <location>
        <begin position="183"/>
        <end position="235"/>
    </location>
</feature>
<organism evidence="2 3">
    <name type="scientific">Lactuca saligna</name>
    <name type="common">Willowleaf lettuce</name>
    <dbReference type="NCBI Taxonomy" id="75948"/>
    <lineage>
        <taxon>Eukaryota</taxon>
        <taxon>Viridiplantae</taxon>
        <taxon>Streptophyta</taxon>
        <taxon>Embryophyta</taxon>
        <taxon>Tracheophyta</taxon>
        <taxon>Spermatophyta</taxon>
        <taxon>Magnoliopsida</taxon>
        <taxon>eudicotyledons</taxon>
        <taxon>Gunneridae</taxon>
        <taxon>Pentapetalae</taxon>
        <taxon>asterids</taxon>
        <taxon>campanulids</taxon>
        <taxon>Asterales</taxon>
        <taxon>Asteraceae</taxon>
        <taxon>Cichorioideae</taxon>
        <taxon>Cichorieae</taxon>
        <taxon>Lactucinae</taxon>
        <taxon>Lactuca</taxon>
    </lineage>
</organism>
<dbReference type="Pfam" id="PF22936">
    <property type="entry name" value="Pol_BBD"/>
    <property type="match status" value="1"/>
</dbReference>
<reference evidence="2" key="1">
    <citation type="submission" date="2023-04" db="EMBL/GenBank/DDBJ databases">
        <authorList>
            <person name="Vijverberg K."/>
            <person name="Xiong W."/>
            <person name="Schranz E."/>
        </authorList>
    </citation>
    <scope>NUCLEOTIDE SEQUENCE</scope>
</reference>
<evidence type="ECO:0000313" key="3">
    <source>
        <dbReference type="Proteomes" id="UP001177003"/>
    </source>
</evidence>
<dbReference type="InterPro" id="IPR054722">
    <property type="entry name" value="PolX-like_BBD"/>
</dbReference>
<protein>
    <recommendedName>
        <fullName evidence="1">Retrovirus-related Pol polyprotein from transposon TNT 1-94-like beta-barrel domain-containing protein</fullName>
    </recommendedName>
</protein>
<name>A0AA35Z955_LACSI</name>
<keyword evidence="3" id="KW-1185">Reference proteome</keyword>
<dbReference type="AlphaFoldDB" id="A0AA35Z955"/>
<accession>A0AA35Z955</accession>
<gene>
    <name evidence="2" type="ORF">LSALG_LOCUS27515</name>
</gene>